<dbReference type="Proteomes" id="UP000242414">
    <property type="component" value="Unassembled WGS sequence"/>
</dbReference>
<dbReference type="OrthoDB" id="2417874at2759"/>
<organism evidence="1">
    <name type="scientific">Rhizopus microsporus var. microsporus</name>
    <dbReference type="NCBI Taxonomy" id="86635"/>
    <lineage>
        <taxon>Eukaryota</taxon>
        <taxon>Fungi</taxon>
        <taxon>Fungi incertae sedis</taxon>
        <taxon>Mucoromycota</taxon>
        <taxon>Mucoromycotina</taxon>
        <taxon>Mucoromycetes</taxon>
        <taxon>Mucorales</taxon>
        <taxon>Mucorineae</taxon>
        <taxon>Rhizopodaceae</taxon>
        <taxon>Rhizopus</taxon>
    </lineage>
</organism>
<evidence type="ECO:0008006" key="2">
    <source>
        <dbReference type="Google" id="ProtNLM"/>
    </source>
</evidence>
<proteinExistence type="predicted"/>
<accession>A0A1X0R576</accession>
<gene>
    <name evidence="1" type="ORF">BCV72DRAFT_262226</name>
</gene>
<dbReference type="VEuPathDB" id="FungiDB:BCV72DRAFT_262226"/>
<protein>
    <recommendedName>
        <fullName evidence="2">Reverse transcriptase zinc-binding domain-containing protein</fullName>
    </recommendedName>
</protein>
<evidence type="ECO:0000313" key="1">
    <source>
        <dbReference type="EMBL" id="ORE07179.1"/>
    </source>
</evidence>
<sequence length="413" mass="47181">MVTFLDKLLGSTQLIAHRLALRKLSVQGRVLITNTLILSRIWHCLRVLTVPAYFLAKIRSIVDQFINFRSFPKVGFDVCRCPRKEGGLTVLDPATQLHALQLHWLRPLVQPDTESNYNHSFALQTLQYCLCSFSGSPSSIPPLSFAELRLPDVKAMGCCKLLFQVIDMLNFSVNWEALNISMVIEIPVSRIYFDLPTWNGRGRRTNWGQLRMKDIFGYSPIHSCLRQRPYLSNTRFKHRVSRFHSWLADGQSPVHSSIATLFTPHNLRPDSQFQYTLCRMLQPNFEDLLTLLPIDDLPARYPRGPATAWRAFWLSSFPYQAHTVLWRYYHPSPSALSGSTLGSLCLLCGGVEDDEHFLWSCMFKKETWPRVANRFLQPTARLAYESLALGSSKHIQLISGLHVDGQTIIACTV</sequence>
<reference evidence="1" key="1">
    <citation type="journal article" date="2016" name="Proc. Natl. Acad. Sci. U.S.A.">
        <title>Lipid metabolic changes in an early divergent fungus govern the establishment of a mutualistic symbiosis with endobacteria.</title>
        <authorList>
            <person name="Lastovetsky O.A."/>
            <person name="Gaspar M.L."/>
            <person name="Mondo S.J."/>
            <person name="LaButti K.M."/>
            <person name="Sandor L."/>
            <person name="Grigoriev I.V."/>
            <person name="Henry S.A."/>
            <person name="Pawlowska T.E."/>
        </authorList>
    </citation>
    <scope>NUCLEOTIDE SEQUENCE [LARGE SCALE GENOMIC DNA]</scope>
    <source>
        <strain evidence="1">ATCC 52814</strain>
    </source>
</reference>
<dbReference type="EMBL" id="KV921908">
    <property type="protein sequence ID" value="ORE07179.1"/>
    <property type="molecule type" value="Genomic_DNA"/>
</dbReference>
<dbReference type="AlphaFoldDB" id="A0A1X0R576"/>
<name>A0A1X0R576_RHIZD</name>